<sequence>LQGRTSRNKGGLVSLCCSFAPRLTRTTT</sequence>
<protein>
    <submittedName>
        <fullName evidence="1">Uncharacterized protein</fullName>
    </submittedName>
</protein>
<evidence type="ECO:0000313" key="1">
    <source>
        <dbReference type="EnsemblMetazoa" id="Aqu2.1.36112_001"/>
    </source>
</evidence>
<dbReference type="EnsemblMetazoa" id="Aqu2.1.36112_001">
    <property type="protein sequence ID" value="Aqu2.1.36112_001"/>
    <property type="gene ID" value="Aqu2.1.36112"/>
</dbReference>
<proteinExistence type="predicted"/>
<dbReference type="InParanoid" id="A0A1X7V9C7"/>
<dbReference type="AlphaFoldDB" id="A0A1X7V9C7"/>
<name>A0A1X7V9C7_AMPQE</name>
<organism evidence="1">
    <name type="scientific">Amphimedon queenslandica</name>
    <name type="common">Sponge</name>
    <dbReference type="NCBI Taxonomy" id="400682"/>
    <lineage>
        <taxon>Eukaryota</taxon>
        <taxon>Metazoa</taxon>
        <taxon>Porifera</taxon>
        <taxon>Demospongiae</taxon>
        <taxon>Heteroscleromorpha</taxon>
        <taxon>Haplosclerida</taxon>
        <taxon>Niphatidae</taxon>
        <taxon>Amphimedon</taxon>
    </lineage>
</organism>
<accession>A0A1X7V9C7</accession>
<reference evidence="1" key="1">
    <citation type="submission" date="2017-05" db="UniProtKB">
        <authorList>
            <consortium name="EnsemblMetazoa"/>
        </authorList>
    </citation>
    <scope>IDENTIFICATION</scope>
</reference>